<keyword evidence="4" id="KW-1185">Reference proteome</keyword>
<dbReference type="Pfam" id="PF02129">
    <property type="entry name" value="Peptidase_S15"/>
    <property type="match status" value="1"/>
</dbReference>
<sequence>MPEVLINGPAGRLEGRYTHGKQPNAPIALLLHPLPQHNGTMNNKVVFTLFQSFIKRGYSALRFNFRGVGRSQGTYDKGEGELADAAAALDWLQTHNPNAPVCWVGGVSFGAWIGMQLLMRRPEIDGFVSVSPPANMFDFSFLAPCPSSGLIIHGDRDELVPAAAVTKLVTKLSHQKDIRIDHRVVPGASHFFANRTDDLAAQVDDYLATSVGTNPTIAAPVE</sequence>
<evidence type="ECO:0000259" key="2">
    <source>
        <dbReference type="Pfam" id="PF02129"/>
    </source>
</evidence>
<evidence type="ECO:0000313" key="4">
    <source>
        <dbReference type="Proteomes" id="UP000277007"/>
    </source>
</evidence>
<dbReference type="EMBL" id="RXMA01000001">
    <property type="protein sequence ID" value="RTR24466.1"/>
    <property type="molecule type" value="Genomic_DNA"/>
</dbReference>
<dbReference type="PANTHER" id="PTHR42103">
    <property type="entry name" value="ALPHA/BETA-HYDROLASES SUPERFAMILY PROTEIN"/>
    <property type="match status" value="1"/>
</dbReference>
<dbReference type="GO" id="GO:0006508">
    <property type="term" value="P:proteolysis"/>
    <property type="evidence" value="ECO:0007669"/>
    <property type="project" value="InterPro"/>
</dbReference>
<gene>
    <name evidence="3" type="ORF">EJ903_01500</name>
</gene>
<keyword evidence="3" id="KW-0378">Hydrolase</keyword>
<dbReference type="InterPro" id="IPR001375">
    <property type="entry name" value="Peptidase_S9_cat"/>
</dbReference>
<feature type="domain" description="Xaa-Pro dipeptidyl-peptidase-like" evidence="2">
    <location>
        <begin position="25"/>
        <end position="138"/>
    </location>
</feature>
<proteinExistence type="predicted"/>
<dbReference type="InterPro" id="IPR000383">
    <property type="entry name" value="Xaa-Pro-like_dom"/>
</dbReference>
<accession>A0A3S0RCB6</accession>
<dbReference type="AlphaFoldDB" id="A0A3S0RCB6"/>
<dbReference type="PANTHER" id="PTHR42103:SF2">
    <property type="entry name" value="AB HYDROLASE-1 DOMAIN-CONTAINING PROTEIN"/>
    <property type="match status" value="1"/>
</dbReference>
<comment type="caution">
    <text evidence="3">The sequence shown here is derived from an EMBL/GenBank/DDBJ whole genome shotgun (WGS) entry which is preliminary data.</text>
</comment>
<organism evidence="3 4">
    <name type="scientific">Azospirillum griseum</name>
    <dbReference type="NCBI Taxonomy" id="2496639"/>
    <lineage>
        <taxon>Bacteria</taxon>
        <taxon>Pseudomonadati</taxon>
        <taxon>Pseudomonadota</taxon>
        <taxon>Alphaproteobacteria</taxon>
        <taxon>Rhodospirillales</taxon>
        <taxon>Azospirillaceae</taxon>
        <taxon>Azospirillum</taxon>
    </lineage>
</organism>
<evidence type="ECO:0000313" key="3">
    <source>
        <dbReference type="EMBL" id="RTR24466.1"/>
    </source>
</evidence>
<name>A0A3S0RCB6_9PROT</name>
<dbReference type="RefSeq" id="WP_126611424.1">
    <property type="nucleotide sequence ID" value="NZ_JBHUCY010000008.1"/>
</dbReference>
<dbReference type="Pfam" id="PF00326">
    <property type="entry name" value="Peptidase_S9"/>
    <property type="match status" value="1"/>
</dbReference>
<dbReference type="Proteomes" id="UP000277007">
    <property type="component" value="Unassembled WGS sequence"/>
</dbReference>
<evidence type="ECO:0000259" key="1">
    <source>
        <dbReference type="Pfam" id="PF00326"/>
    </source>
</evidence>
<dbReference type="GO" id="GO:0008236">
    <property type="term" value="F:serine-type peptidase activity"/>
    <property type="evidence" value="ECO:0007669"/>
    <property type="project" value="InterPro"/>
</dbReference>
<feature type="domain" description="Peptidase S9 prolyl oligopeptidase catalytic" evidence="1">
    <location>
        <begin position="147"/>
        <end position="208"/>
    </location>
</feature>
<protein>
    <submittedName>
        <fullName evidence="3">Alpha/beta fold hydrolase</fullName>
    </submittedName>
</protein>
<dbReference type="SUPFAM" id="SSF53474">
    <property type="entry name" value="alpha/beta-Hydrolases"/>
    <property type="match status" value="1"/>
</dbReference>
<dbReference type="Gene3D" id="3.40.50.1820">
    <property type="entry name" value="alpha/beta hydrolase"/>
    <property type="match status" value="1"/>
</dbReference>
<dbReference type="InterPro" id="IPR029058">
    <property type="entry name" value="AB_hydrolase_fold"/>
</dbReference>
<reference evidence="3 4" key="1">
    <citation type="submission" date="2018-12" db="EMBL/GenBank/DDBJ databases">
        <authorList>
            <person name="Yang Y."/>
        </authorList>
    </citation>
    <scope>NUCLEOTIDE SEQUENCE [LARGE SCALE GENOMIC DNA]</scope>
    <source>
        <strain evidence="3 4">L-25-5w-1</strain>
    </source>
</reference>
<dbReference type="OrthoDB" id="9800435at2"/>